<comment type="caution">
    <text evidence="1">The sequence shown here is derived from an EMBL/GenBank/DDBJ whole genome shotgun (WGS) entry which is preliminary data.</text>
</comment>
<gene>
    <name evidence="1" type="ORF">CDAR_170391</name>
</gene>
<protein>
    <submittedName>
        <fullName evidence="1">Uncharacterized protein</fullName>
    </submittedName>
</protein>
<dbReference type="Proteomes" id="UP001054837">
    <property type="component" value="Unassembled WGS sequence"/>
</dbReference>
<dbReference type="EMBL" id="BPLQ01005701">
    <property type="protein sequence ID" value="GIY16431.1"/>
    <property type="molecule type" value="Genomic_DNA"/>
</dbReference>
<organism evidence="1 2">
    <name type="scientific">Caerostris darwini</name>
    <dbReference type="NCBI Taxonomy" id="1538125"/>
    <lineage>
        <taxon>Eukaryota</taxon>
        <taxon>Metazoa</taxon>
        <taxon>Ecdysozoa</taxon>
        <taxon>Arthropoda</taxon>
        <taxon>Chelicerata</taxon>
        <taxon>Arachnida</taxon>
        <taxon>Araneae</taxon>
        <taxon>Araneomorphae</taxon>
        <taxon>Entelegynae</taxon>
        <taxon>Araneoidea</taxon>
        <taxon>Araneidae</taxon>
        <taxon>Caerostris</taxon>
    </lineage>
</organism>
<proteinExistence type="predicted"/>
<sequence length="107" mass="12251">MVSRRVKHAFLFDFSVHNSASAYRLDRTWITCVKEQMGAGVPSALVCSRIDLRSHPYYSDRMHLLFDDRAVNILRQWMSLLPAIQKLNLGLEMRSSVVAARSTNQPT</sequence>
<name>A0AAV4R703_9ARAC</name>
<keyword evidence="2" id="KW-1185">Reference proteome</keyword>
<accession>A0AAV4R703</accession>
<evidence type="ECO:0000313" key="2">
    <source>
        <dbReference type="Proteomes" id="UP001054837"/>
    </source>
</evidence>
<dbReference type="AlphaFoldDB" id="A0AAV4R703"/>
<reference evidence="1 2" key="1">
    <citation type="submission" date="2021-06" db="EMBL/GenBank/DDBJ databases">
        <title>Caerostris darwini draft genome.</title>
        <authorList>
            <person name="Kono N."/>
            <person name="Arakawa K."/>
        </authorList>
    </citation>
    <scope>NUCLEOTIDE SEQUENCE [LARGE SCALE GENOMIC DNA]</scope>
</reference>
<evidence type="ECO:0000313" key="1">
    <source>
        <dbReference type="EMBL" id="GIY16431.1"/>
    </source>
</evidence>